<reference evidence="3 4" key="1">
    <citation type="submission" date="2020-12" db="EMBL/GenBank/DDBJ databases">
        <title>Concerted genomic and epigenomic changes stabilize Arabidopsis allopolyploids.</title>
        <authorList>
            <person name="Chen Z."/>
        </authorList>
    </citation>
    <scope>NUCLEOTIDE SEQUENCE [LARGE SCALE GENOMIC DNA]</scope>
    <source>
        <strain evidence="3">As9502</strain>
        <tissue evidence="3">Leaf</tissue>
    </source>
</reference>
<sequence length="237" mass="26969">MRTRSKNGITKPKQPLSLHTDTISPLPSSHLKALEDPNWTAAMNEEYATQIKKRTWDLVPRPRDTNIVRSMWLFRHKFGADGKLSQYKARLVANGKSQEIGIDYDETFSPVVKPATIRLVLELSLSHKWPIHQLDVKNAFLNGTLDETVYMHQPPGFRDPTKPDHVCLLKRFFFVSSSFLLNMSNQTSPTTTVTSSEPPREGRLKINGDGKPLLENIAPDLPRNSDSDAKGKRRRKR</sequence>
<dbReference type="Pfam" id="PF07727">
    <property type="entry name" value="RVT_2"/>
    <property type="match status" value="1"/>
</dbReference>
<dbReference type="GO" id="GO:0003964">
    <property type="term" value="F:RNA-directed DNA polymerase activity"/>
    <property type="evidence" value="ECO:0007669"/>
    <property type="project" value="UniProtKB-KW"/>
</dbReference>
<comment type="caution">
    <text evidence="3">The sequence shown here is derived from an EMBL/GenBank/DDBJ whole genome shotgun (WGS) entry which is preliminary data.</text>
</comment>
<evidence type="ECO:0000313" key="4">
    <source>
        <dbReference type="Proteomes" id="UP000694251"/>
    </source>
</evidence>
<feature type="compositionally biased region" description="Low complexity" evidence="1">
    <location>
        <begin position="187"/>
        <end position="197"/>
    </location>
</feature>
<feature type="region of interest" description="Disordered" evidence="1">
    <location>
        <begin position="185"/>
        <end position="237"/>
    </location>
</feature>
<feature type="domain" description="Reverse transcriptase Ty1/copia-type" evidence="2">
    <location>
        <begin position="54"/>
        <end position="171"/>
    </location>
</feature>
<keyword evidence="3" id="KW-0695">RNA-directed DNA polymerase</keyword>
<keyword evidence="3" id="KW-0548">Nucleotidyltransferase</keyword>
<dbReference type="EMBL" id="JAEFBJ010000012">
    <property type="protein sequence ID" value="KAG7548053.1"/>
    <property type="molecule type" value="Genomic_DNA"/>
</dbReference>
<name>A0A8T1YP62_ARASU</name>
<organism evidence="3 4">
    <name type="scientific">Arabidopsis suecica</name>
    <name type="common">Swedish thale-cress</name>
    <name type="synonym">Cardaminopsis suecica</name>
    <dbReference type="NCBI Taxonomy" id="45249"/>
    <lineage>
        <taxon>Eukaryota</taxon>
        <taxon>Viridiplantae</taxon>
        <taxon>Streptophyta</taxon>
        <taxon>Embryophyta</taxon>
        <taxon>Tracheophyta</taxon>
        <taxon>Spermatophyta</taxon>
        <taxon>Magnoliopsida</taxon>
        <taxon>eudicotyledons</taxon>
        <taxon>Gunneridae</taxon>
        <taxon>Pentapetalae</taxon>
        <taxon>rosids</taxon>
        <taxon>malvids</taxon>
        <taxon>Brassicales</taxon>
        <taxon>Brassicaceae</taxon>
        <taxon>Camelineae</taxon>
        <taxon>Arabidopsis</taxon>
    </lineage>
</organism>
<dbReference type="OrthoDB" id="7473114at2759"/>
<feature type="compositionally biased region" description="Basic and acidic residues" evidence="1">
    <location>
        <begin position="198"/>
        <end position="208"/>
    </location>
</feature>
<keyword evidence="4" id="KW-1185">Reference proteome</keyword>
<protein>
    <submittedName>
        <fullName evidence="3">Reverse transcriptase RNA-dependent DNA polymerase</fullName>
    </submittedName>
</protein>
<evidence type="ECO:0000256" key="1">
    <source>
        <dbReference type="SAM" id="MobiDB-lite"/>
    </source>
</evidence>
<keyword evidence="3" id="KW-0808">Transferase</keyword>
<evidence type="ECO:0000313" key="3">
    <source>
        <dbReference type="EMBL" id="KAG7548053.1"/>
    </source>
</evidence>
<gene>
    <name evidence="3" type="ORF">ISN44_As12g032620</name>
</gene>
<dbReference type="AlphaFoldDB" id="A0A8T1YP62"/>
<dbReference type="Proteomes" id="UP000694251">
    <property type="component" value="Chromosome 12"/>
</dbReference>
<proteinExistence type="predicted"/>
<feature type="region of interest" description="Disordered" evidence="1">
    <location>
        <begin position="1"/>
        <end position="29"/>
    </location>
</feature>
<dbReference type="InterPro" id="IPR013103">
    <property type="entry name" value="RVT_2"/>
</dbReference>
<feature type="compositionally biased region" description="Polar residues" evidence="1">
    <location>
        <begin position="17"/>
        <end position="27"/>
    </location>
</feature>
<evidence type="ECO:0000259" key="2">
    <source>
        <dbReference type="Pfam" id="PF07727"/>
    </source>
</evidence>
<accession>A0A8T1YP62</accession>